<proteinExistence type="predicted"/>
<accession>A0A9X9G348</accession>
<dbReference type="AlphaFoldDB" id="A0A9X9G348"/>
<sequence length="65" mass="7146">MLTIVLKDETVSTCGRAHGGALAQHEADRLSPSQVIIFSSYTFGADWRYLQCAIQEAAEKPGYRS</sequence>
<evidence type="ECO:0000313" key="2">
    <source>
        <dbReference type="Proteomes" id="UP000321307"/>
    </source>
</evidence>
<dbReference type="EMBL" id="VOUP01000003">
    <property type="protein sequence ID" value="TXE30866.1"/>
    <property type="molecule type" value="Genomic_DNA"/>
</dbReference>
<name>A0A9X9G348_9GAMM</name>
<gene>
    <name evidence="1" type="ORF">FOT63_08155</name>
</gene>
<evidence type="ECO:0000313" key="1">
    <source>
        <dbReference type="EMBL" id="TXE30866.1"/>
    </source>
</evidence>
<dbReference type="RefSeq" id="WP_147838154.1">
    <property type="nucleotide sequence ID" value="NZ_VOUP01000003.1"/>
</dbReference>
<reference evidence="1 2" key="1">
    <citation type="submission" date="2019-07" db="EMBL/GenBank/DDBJ databases">
        <title>Serratia strains were isolated from fresh produce.</title>
        <authorList>
            <person name="Cho G.-S."/>
            <person name="Stein M."/>
            <person name="Lee W."/>
            <person name="Suh S.H."/>
            <person name="Franz C.M.A.P."/>
        </authorList>
    </citation>
    <scope>NUCLEOTIDE SEQUENCE [LARGE SCALE GENOMIC DNA]</scope>
    <source>
        <strain evidence="1 2">S17</strain>
    </source>
</reference>
<organism evidence="1 2">
    <name type="scientific">Serratia ureilytica</name>
    <dbReference type="NCBI Taxonomy" id="300181"/>
    <lineage>
        <taxon>Bacteria</taxon>
        <taxon>Pseudomonadati</taxon>
        <taxon>Pseudomonadota</taxon>
        <taxon>Gammaproteobacteria</taxon>
        <taxon>Enterobacterales</taxon>
        <taxon>Yersiniaceae</taxon>
        <taxon>Serratia</taxon>
    </lineage>
</organism>
<comment type="caution">
    <text evidence="1">The sequence shown here is derived from an EMBL/GenBank/DDBJ whole genome shotgun (WGS) entry which is preliminary data.</text>
</comment>
<protein>
    <submittedName>
        <fullName evidence="1">Uncharacterized protein</fullName>
    </submittedName>
</protein>
<dbReference type="Proteomes" id="UP000321307">
    <property type="component" value="Unassembled WGS sequence"/>
</dbReference>